<feature type="domain" description="ABC transmembrane type-1" evidence="11">
    <location>
        <begin position="20"/>
        <end position="301"/>
    </location>
</feature>
<evidence type="ECO:0000313" key="13">
    <source>
        <dbReference type="Proteomes" id="UP000029409"/>
    </source>
</evidence>
<protein>
    <recommendedName>
        <fullName evidence="14">ABC transporter ATP-binding protein</fullName>
    </recommendedName>
</protein>
<keyword evidence="3" id="KW-1003">Cell membrane</keyword>
<evidence type="ECO:0000259" key="11">
    <source>
        <dbReference type="PROSITE" id="PS50929"/>
    </source>
</evidence>
<dbReference type="CDD" id="cd07346">
    <property type="entry name" value="ABC_6TM_exporters"/>
    <property type="match status" value="1"/>
</dbReference>
<dbReference type="PROSITE" id="PS50929">
    <property type="entry name" value="ABC_TM1F"/>
    <property type="match status" value="1"/>
</dbReference>
<evidence type="ECO:0000256" key="8">
    <source>
        <dbReference type="ARBA" id="ARBA00023136"/>
    </source>
</evidence>
<dbReference type="Pfam" id="PF00005">
    <property type="entry name" value="ABC_tran"/>
    <property type="match status" value="1"/>
</dbReference>
<sequence length="575" mass="65275">MKYIKWIWNHLMMIRSGFQLAIVLLILESFFGVASVYVQKYIIDDLFMQQKFELLPVLLSVYAVIFICSAILFVATPYTFVRNEYIITKIMTKNMFSRLFRFPISIFQKERAARFVQNLNSDVLDTGSLVSYLTPTGIRSLFEALIMLAIVGYSSIWVMVCVLAVCLLYIGNACFFAKRIKSAAAVVLEKRTDLTVHLEEGISSTREVVAFHRTEWESNRYQALFKKYFDAILQEGRTVNLQMLFSAPLRWGVAVAVVAVGGYQLIEGKLSIGTFVVVLQLVLQIMEKFDWLFGYVMMMIARFALIDRIEAFNEMPQIDNGTKPLSGEVQSIHFRNVSFAYEDKNILNGLTAVLPVGKKIAFVGASGGGKSTVAQLLTRFYNPSEGEILVNGIPLTDIRRQDWMSRIAIVFQEPYLLADTIRQNLLFGREDTEEQLIVVLQDAQLLDTVMKLPKKLDETIGERGIQLSGGQRQRLALARAMLRDPDILILDEATSALDMETERKVQQLLDDKRSGRTTIIIAHRLSTVMNADIIFVMKDGQVVEEGTHEELLREGDLYPELVRTFEREAKDLVSA</sequence>
<dbReference type="KEGG" id="pdu:PDUR_11640"/>
<dbReference type="GO" id="GO:0016887">
    <property type="term" value="F:ATP hydrolysis activity"/>
    <property type="evidence" value="ECO:0007669"/>
    <property type="project" value="InterPro"/>
</dbReference>
<dbReference type="SUPFAM" id="SSF52540">
    <property type="entry name" value="P-loop containing nucleoside triphosphate hydrolases"/>
    <property type="match status" value="1"/>
</dbReference>
<dbReference type="GO" id="GO:0005524">
    <property type="term" value="F:ATP binding"/>
    <property type="evidence" value="ECO:0007669"/>
    <property type="project" value="UniProtKB-KW"/>
</dbReference>
<dbReference type="SUPFAM" id="SSF90123">
    <property type="entry name" value="ABC transporter transmembrane region"/>
    <property type="match status" value="1"/>
</dbReference>
<dbReference type="STRING" id="44251.PDUR_11640"/>
<feature type="transmembrane region" description="Helical" evidence="9">
    <location>
        <begin position="145"/>
        <end position="170"/>
    </location>
</feature>
<dbReference type="Gene3D" id="1.20.1560.10">
    <property type="entry name" value="ABC transporter type 1, transmembrane domain"/>
    <property type="match status" value="1"/>
</dbReference>
<dbReference type="PROSITE" id="PS00211">
    <property type="entry name" value="ABC_TRANSPORTER_1"/>
    <property type="match status" value="1"/>
</dbReference>
<feature type="transmembrane region" description="Helical" evidence="9">
    <location>
        <begin position="59"/>
        <end position="81"/>
    </location>
</feature>
<dbReference type="InterPro" id="IPR017871">
    <property type="entry name" value="ABC_transporter-like_CS"/>
</dbReference>
<dbReference type="OrthoDB" id="9770415at2"/>
<feature type="domain" description="ABC transporter" evidence="10">
    <location>
        <begin position="332"/>
        <end position="564"/>
    </location>
</feature>
<keyword evidence="13" id="KW-1185">Reference proteome</keyword>
<gene>
    <name evidence="12" type="ORF">PDUR_11640</name>
</gene>
<evidence type="ECO:0000256" key="6">
    <source>
        <dbReference type="ARBA" id="ARBA00022840"/>
    </source>
</evidence>
<dbReference type="InterPro" id="IPR003439">
    <property type="entry name" value="ABC_transporter-like_ATP-bd"/>
</dbReference>
<accession>A0A089HP41</accession>
<dbReference type="PROSITE" id="PS50893">
    <property type="entry name" value="ABC_TRANSPORTER_2"/>
    <property type="match status" value="1"/>
</dbReference>
<proteinExistence type="predicted"/>
<dbReference type="InterPro" id="IPR011527">
    <property type="entry name" value="ABC1_TM_dom"/>
</dbReference>
<evidence type="ECO:0000313" key="12">
    <source>
        <dbReference type="EMBL" id="AIQ12480.1"/>
    </source>
</evidence>
<evidence type="ECO:0000259" key="10">
    <source>
        <dbReference type="PROSITE" id="PS50893"/>
    </source>
</evidence>
<keyword evidence="2" id="KW-0813">Transport</keyword>
<reference evidence="12 13" key="1">
    <citation type="submission" date="2014-08" db="EMBL/GenBank/DDBJ databases">
        <title>Comparative genomics of the Paenibacillus odorifer group.</title>
        <authorList>
            <person name="den Bakker H.C."/>
            <person name="Tsai Y.-C."/>
            <person name="Martin N."/>
            <person name="Korlach J."/>
            <person name="Wiedmann M."/>
        </authorList>
    </citation>
    <scope>NUCLEOTIDE SEQUENCE [LARGE SCALE GENOMIC DNA]</scope>
    <source>
        <strain evidence="12 13">DSM 1735</strain>
    </source>
</reference>
<keyword evidence="6" id="KW-0067">ATP-binding</keyword>
<keyword evidence="5" id="KW-0547">Nucleotide-binding</keyword>
<evidence type="ECO:0008006" key="14">
    <source>
        <dbReference type="Google" id="ProtNLM"/>
    </source>
</evidence>
<dbReference type="InterPro" id="IPR027417">
    <property type="entry name" value="P-loop_NTPase"/>
</dbReference>
<evidence type="ECO:0000256" key="3">
    <source>
        <dbReference type="ARBA" id="ARBA00022475"/>
    </source>
</evidence>
<comment type="subcellular location">
    <subcellularLocation>
        <location evidence="1">Cell membrane</location>
        <topology evidence="1">Multi-pass membrane protein</topology>
    </subcellularLocation>
</comment>
<dbReference type="FunFam" id="3.40.50.300:FF:000221">
    <property type="entry name" value="Multidrug ABC transporter ATP-binding protein"/>
    <property type="match status" value="1"/>
</dbReference>
<evidence type="ECO:0000256" key="9">
    <source>
        <dbReference type="SAM" id="Phobius"/>
    </source>
</evidence>
<dbReference type="PANTHER" id="PTHR43394:SF1">
    <property type="entry name" value="ATP-BINDING CASSETTE SUB-FAMILY B MEMBER 10, MITOCHONDRIAL"/>
    <property type="match status" value="1"/>
</dbReference>
<keyword evidence="8 9" id="KW-0472">Membrane</keyword>
<evidence type="ECO:0000256" key="7">
    <source>
        <dbReference type="ARBA" id="ARBA00022989"/>
    </source>
</evidence>
<evidence type="ECO:0000256" key="4">
    <source>
        <dbReference type="ARBA" id="ARBA00022692"/>
    </source>
</evidence>
<dbReference type="eggNOG" id="COG1132">
    <property type="taxonomic scope" value="Bacteria"/>
</dbReference>
<dbReference type="InterPro" id="IPR036640">
    <property type="entry name" value="ABC1_TM_sf"/>
</dbReference>
<evidence type="ECO:0000256" key="1">
    <source>
        <dbReference type="ARBA" id="ARBA00004651"/>
    </source>
</evidence>
<dbReference type="PANTHER" id="PTHR43394">
    <property type="entry name" value="ATP-DEPENDENT PERMEASE MDL1, MITOCHONDRIAL"/>
    <property type="match status" value="1"/>
</dbReference>
<dbReference type="RefSeq" id="WP_042206333.1">
    <property type="nucleotide sequence ID" value="NZ_CP009288.1"/>
</dbReference>
<evidence type="ECO:0000256" key="5">
    <source>
        <dbReference type="ARBA" id="ARBA00022741"/>
    </source>
</evidence>
<keyword evidence="7 9" id="KW-1133">Transmembrane helix</keyword>
<dbReference type="Proteomes" id="UP000029409">
    <property type="component" value="Chromosome"/>
</dbReference>
<dbReference type="Gene3D" id="3.40.50.300">
    <property type="entry name" value="P-loop containing nucleotide triphosphate hydrolases"/>
    <property type="match status" value="1"/>
</dbReference>
<dbReference type="InterPro" id="IPR039421">
    <property type="entry name" value="Type_1_exporter"/>
</dbReference>
<name>A0A089HP41_PAEDU</name>
<keyword evidence="4 9" id="KW-0812">Transmembrane</keyword>
<dbReference type="GO" id="GO:0015421">
    <property type="term" value="F:ABC-type oligopeptide transporter activity"/>
    <property type="evidence" value="ECO:0007669"/>
    <property type="project" value="TreeGrafter"/>
</dbReference>
<dbReference type="Pfam" id="PF00664">
    <property type="entry name" value="ABC_membrane"/>
    <property type="match status" value="1"/>
</dbReference>
<evidence type="ECO:0000256" key="2">
    <source>
        <dbReference type="ARBA" id="ARBA00022448"/>
    </source>
</evidence>
<dbReference type="GO" id="GO:0005886">
    <property type="term" value="C:plasma membrane"/>
    <property type="evidence" value="ECO:0007669"/>
    <property type="project" value="UniProtKB-SubCell"/>
</dbReference>
<dbReference type="AlphaFoldDB" id="A0A089HP41"/>
<dbReference type="SMART" id="SM00382">
    <property type="entry name" value="AAA"/>
    <property type="match status" value="1"/>
</dbReference>
<feature type="transmembrane region" description="Helical" evidence="9">
    <location>
        <begin position="20"/>
        <end position="39"/>
    </location>
</feature>
<dbReference type="InterPro" id="IPR003593">
    <property type="entry name" value="AAA+_ATPase"/>
</dbReference>
<dbReference type="EMBL" id="CP009288">
    <property type="protein sequence ID" value="AIQ12480.1"/>
    <property type="molecule type" value="Genomic_DNA"/>
</dbReference>
<organism evidence="12 13">
    <name type="scientific">Paenibacillus durus</name>
    <name type="common">Paenibacillus azotofixans</name>
    <dbReference type="NCBI Taxonomy" id="44251"/>
    <lineage>
        <taxon>Bacteria</taxon>
        <taxon>Bacillati</taxon>
        <taxon>Bacillota</taxon>
        <taxon>Bacilli</taxon>
        <taxon>Bacillales</taxon>
        <taxon>Paenibacillaceae</taxon>
        <taxon>Paenibacillus</taxon>
    </lineage>
</organism>